<name>A0A8C6TKP4_9GOBI</name>
<proteinExistence type="predicted"/>
<dbReference type="Proteomes" id="UP000694523">
    <property type="component" value="Unplaced"/>
</dbReference>
<reference evidence="2" key="2">
    <citation type="submission" date="2025-09" db="UniProtKB">
        <authorList>
            <consortium name="Ensembl"/>
        </authorList>
    </citation>
    <scope>IDENTIFICATION</scope>
</reference>
<accession>A0A8C6TKP4</accession>
<evidence type="ECO:0000313" key="3">
    <source>
        <dbReference type="Proteomes" id="UP000694523"/>
    </source>
</evidence>
<dbReference type="InterPro" id="IPR020394">
    <property type="entry name" value="Uncharacterised_FAM23-like_TM"/>
</dbReference>
<evidence type="ECO:0000313" key="2">
    <source>
        <dbReference type="Ensembl" id="ENSNMLP00000019664.1"/>
    </source>
</evidence>
<reference evidence="2" key="1">
    <citation type="submission" date="2025-08" db="UniProtKB">
        <authorList>
            <consortium name="Ensembl"/>
        </authorList>
    </citation>
    <scope>IDENTIFICATION</scope>
</reference>
<feature type="transmembrane region" description="Helical" evidence="1">
    <location>
        <begin position="219"/>
        <end position="238"/>
    </location>
</feature>
<keyword evidence="1" id="KW-1133">Transmembrane helix</keyword>
<dbReference type="PANTHER" id="PTHR31453">
    <property type="entry name" value="TRANSMEMBRANE PROTEIN 236"/>
    <property type="match status" value="1"/>
</dbReference>
<protein>
    <submittedName>
        <fullName evidence="2">Si:dkey-32m20.1</fullName>
    </submittedName>
</protein>
<feature type="transmembrane region" description="Helical" evidence="1">
    <location>
        <begin position="7"/>
        <end position="28"/>
    </location>
</feature>
<keyword evidence="1" id="KW-0812">Transmembrane</keyword>
<keyword evidence="1" id="KW-0472">Membrane</keyword>
<feature type="transmembrane region" description="Helical" evidence="1">
    <location>
        <begin position="43"/>
        <end position="64"/>
    </location>
</feature>
<dbReference type="PANTHER" id="PTHR31453:SF2">
    <property type="entry name" value="TRANSMEMBRANE PROTEIN 236"/>
    <property type="match status" value="1"/>
</dbReference>
<organism evidence="2 3">
    <name type="scientific">Neogobius melanostomus</name>
    <name type="common">round goby</name>
    <dbReference type="NCBI Taxonomy" id="47308"/>
    <lineage>
        <taxon>Eukaryota</taxon>
        <taxon>Metazoa</taxon>
        <taxon>Chordata</taxon>
        <taxon>Craniata</taxon>
        <taxon>Vertebrata</taxon>
        <taxon>Euteleostomi</taxon>
        <taxon>Actinopterygii</taxon>
        <taxon>Neopterygii</taxon>
        <taxon>Teleostei</taxon>
        <taxon>Neoteleostei</taxon>
        <taxon>Acanthomorphata</taxon>
        <taxon>Gobiaria</taxon>
        <taxon>Gobiiformes</taxon>
        <taxon>Gobioidei</taxon>
        <taxon>Gobiidae</taxon>
        <taxon>Benthophilinae</taxon>
        <taxon>Neogobiini</taxon>
        <taxon>Neogobius</taxon>
    </lineage>
</organism>
<dbReference type="Ensembl" id="ENSNMLT00000022090.1">
    <property type="protein sequence ID" value="ENSNMLP00000019664.1"/>
    <property type="gene ID" value="ENSNMLG00000012896.1"/>
</dbReference>
<evidence type="ECO:0000256" key="1">
    <source>
        <dbReference type="SAM" id="Phobius"/>
    </source>
</evidence>
<dbReference type="AlphaFoldDB" id="A0A8C6TKP4"/>
<sequence>MPSGKTIKFWVFEILEFTALVAPVFVVLERFASVLKNIGDTTAYWRIVAVTIAYVTIVTLLVWAPLEYMVLKRRRFITEITQWRPTILVYLVLSTAPYRTISETLADLPVSLVLFSMIIVDIVEKLRLYHLMGPSKSFNMVFKKLFHTMAGQHPTRPMYASSGTNSTAYLYTARPRAHSGPIKILWRRDPRRRSLWKASCFGWIQLRCVGVPLLFLMKNLLVCLTYVYFTFLTQLNIFQRRSMF</sequence>
<keyword evidence="3" id="KW-1185">Reference proteome</keyword>